<dbReference type="InterPro" id="IPR016187">
    <property type="entry name" value="CTDL_fold"/>
</dbReference>
<dbReference type="GeneTree" id="ENSGT01150000286973"/>
<dbReference type="Bgee" id="ENSELUG00000013908">
    <property type="expression patterns" value="Expressed in stomach and 1 other cell type or tissue"/>
</dbReference>
<dbReference type="AlphaFoldDB" id="A0A3P9A2X0"/>
<dbReference type="Pfam" id="PF00059">
    <property type="entry name" value="Lectin_C"/>
    <property type="match status" value="1"/>
</dbReference>
<dbReference type="FunCoup" id="A0A3P9A2X0">
    <property type="interactions" value="873"/>
</dbReference>
<dbReference type="Gene3D" id="3.10.100.10">
    <property type="entry name" value="Mannose-Binding Protein A, subunit A"/>
    <property type="match status" value="1"/>
</dbReference>
<dbReference type="Proteomes" id="UP000265140">
    <property type="component" value="Chromosome 23"/>
</dbReference>
<dbReference type="PRINTS" id="PR01504">
    <property type="entry name" value="PNCREATITSAP"/>
</dbReference>
<evidence type="ECO:0000313" key="3">
    <source>
        <dbReference type="Proteomes" id="UP000265140"/>
    </source>
</evidence>
<accession>A0A3P9A2X0</accession>
<sequence>MFFSLLIVENLKDKDKEILKDLLHNLPMGKKQSGPQSRSSSCPHGWANYGKVCYQYVSILASWTDAELICLQLGGNLASVHSLSEYNFLWSVLKSGGAKSPVWIGAHDAVKEGVWLWSDGSRFTYQKWNRGEPNNSGGQENCMQMNFGAEGGQNDEKCWFQYPCMCARKL</sequence>
<organism evidence="2 3">
    <name type="scientific">Esox lucius</name>
    <name type="common">Northern pike</name>
    <dbReference type="NCBI Taxonomy" id="8010"/>
    <lineage>
        <taxon>Eukaryota</taxon>
        <taxon>Metazoa</taxon>
        <taxon>Chordata</taxon>
        <taxon>Craniata</taxon>
        <taxon>Vertebrata</taxon>
        <taxon>Euteleostomi</taxon>
        <taxon>Actinopterygii</taxon>
        <taxon>Neopterygii</taxon>
        <taxon>Teleostei</taxon>
        <taxon>Protacanthopterygii</taxon>
        <taxon>Esociformes</taxon>
        <taxon>Esocidae</taxon>
        <taxon>Esox</taxon>
    </lineage>
</organism>
<dbReference type="SMART" id="SM00034">
    <property type="entry name" value="CLECT"/>
    <property type="match status" value="1"/>
</dbReference>
<evidence type="ECO:0000313" key="2">
    <source>
        <dbReference type="Ensembl" id="ENSELUP00000035089.3"/>
    </source>
</evidence>
<dbReference type="OMA" id="RCWNDLP"/>
<evidence type="ECO:0000259" key="1">
    <source>
        <dbReference type="PROSITE" id="PS50041"/>
    </source>
</evidence>
<dbReference type="InterPro" id="IPR001304">
    <property type="entry name" value="C-type_lectin-like"/>
</dbReference>
<dbReference type="InterPro" id="IPR050111">
    <property type="entry name" value="C-type_lectin/snaclec_domain"/>
</dbReference>
<dbReference type="InParanoid" id="A0A3P9A2X0"/>
<keyword evidence="3" id="KW-1185">Reference proteome</keyword>
<name>A0A3P9A2X0_ESOLU</name>
<reference evidence="3" key="1">
    <citation type="journal article" date="2014" name="PLoS ONE">
        <title>The genome and linkage map of the northern pike (Esox lucius): conserved synteny revealed between the salmonid sister group and the Neoteleostei.</title>
        <authorList>
            <person name="Rondeau E.B."/>
            <person name="Minkley D.R."/>
            <person name="Leong J.S."/>
            <person name="Messmer A.M."/>
            <person name="Jantzen J.R."/>
            <person name="von Schalburg K.R."/>
            <person name="Lemon C."/>
            <person name="Bird N.H."/>
            <person name="Koop B.F."/>
        </authorList>
    </citation>
    <scope>NUCLEOTIDE SEQUENCE</scope>
</reference>
<reference evidence="2" key="2">
    <citation type="submission" date="2020-02" db="EMBL/GenBank/DDBJ databases">
        <title>Esox lucius (northern pike) genome, fEsoLuc1, primary haplotype.</title>
        <authorList>
            <person name="Myers G."/>
            <person name="Karagic N."/>
            <person name="Meyer A."/>
            <person name="Pippel M."/>
            <person name="Reichard M."/>
            <person name="Winkler S."/>
            <person name="Tracey A."/>
            <person name="Sims Y."/>
            <person name="Howe K."/>
            <person name="Rhie A."/>
            <person name="Formenti G."/>
            <person name="Durbin R."/>
            <person name="Fedrigo O."/>
            <person name="Jarvis E.D."/>
        </authorList>
    </citation>
    <scope>NUCLEOTIDE SEQUENCE [LARGE SCALE GENOMIC DNA]</scope>
</reference>
<dbReference type="PANTHER" id="PTHR22803">
    <property type="entry name" value="MANNOSE, PHOSPHOLIPASE, LECTIN RECEPTOR RELATED"/>
    <property type="match status" value="1"/>
</dbReference>
<dbReference type="InterPro" id="IPR016186">
    <property type="entry name" value="C-type_lectin-like/link_sf"/>
</dbReference>
<proteinExistence type="predicted"/>
<reference evidence="2" key="3">
    <citation type="submission" date="2025-08" db="UniProtKB">
        <authorList>
            <consortium name="Ensembl"/>
        </authorList>
    </citation>
    <scope>IDENTIFICATION</scope>
</reference>
<dbReference type="CDD" id="cd00037">
    <property type="entry name" value="CLECT"/>
    <property type="match status" value="1"/>
</dbReference>
<protein>
    <recommendedName>
        <fullName evidence="1">C-type lectin domain-containing protein</fullName>
    </recommendedName>
</protein>
<dbReference type="SUPFAM" id="SSF56436">
    <property type="entry name" value="C-type lectin-like"/>
    <property type="match status" value="1"/>
</dbReference>
<dbReference type="PROSITE" id="PS50041">
    <property type="entry name" value="C_TYPE_LECTIN_2"/>
    <property type="match status" value="1"/>
</dbReference>
<dbReference type="Ensembl" id="ENSELUT00000022433.3">
    <property type="protein sequence ID" value="ENSELUP00000035089.3"/>
    <property type="gene ID" value="ENSELUG00000013908.3"/>
</dbReference>
<reference evidence="2" key="4">
    <citation type="submission" date="2025-09" db="UniProtKB">
        <authorList>
            <consortium name="Ensembl"/>
        </authorList>
    </citation>
    <scope>IDENTIFICATION</scope>
</reference>
<feature type="domain" description="C-type lectin" evidence="1">
    <location>
        <begin position="49"/>
        <end position="167"/>
    </location>
</feature>